<dbReference type="GO" id="GO:0005737">
    <property type="term" value="C:cytoplasm"/>
    <property type="evidence" value="ECO:0007669"/>
    <property type="project" value="TreeGrafter"/>
</dbReference>
<dbReference type="EMBL" id="CM017874">
    <property type="protein sequence ID" value="KAG1334885.1"/>
    <property type="molecule type" value="Genomic_DNA"/>
</dbReference>
<gene>
    <name evidence="7" type="ORF">COCNU_03G010040</name>
</gene>
<accession>A0A8K0MYV6</accession>
<dbReference type="InterPro" id="IPR036443">
    <property type="entry name" value="Znf_RanBP2_sf"/>
</dbReference>
<keyword evidence="3" id="KW-0862">Zinc</keyword>
<dbReference type="OrthoDB" id="448399at2759"/>
<dbReference type="PANTHER" id="PTHR23111:SF40">
    <property type="entry name" value="RNA-BINDING PROTEIN INVOLVED IN HETEROCHROMATIN ASSEMBLY-RELATED"/>
    <property type="match status" value="1"/>
</dbReference>
<dbReference type="GO" id="GO:0008270">
    <property type="term" value="F:zinc ion binding"/>
    <property type="evidence" value="ECO:0007669"/>
    <property type="project" value="UniProtKB-KW"/>
</dbReference>
<feature type="region of interest" description="Disordered" evidence="5">
    <location>
        <begin position="375"/>
        <end position="426"/>
    </location>
</feature>
<feature type="compositionally biased region" description="Basic and acidic residues" evidence="5">
    <location>
        <begin position="396"/>
        <end position="405"/>
    </location>
</feature>
<dbReference type="Pfam" id="PF20864">
    <property type="entry name" value="Zn_ribbon_TEX13"/>
    <property type="match status" value="1"/>
</dbReference>
<keyword evidence="2 4" id="KW-0863">Zinc-finger</keyword>
<name>A0A8K0MYV6_COCNU</name>
<evidence type="ECO:0000256" key="3">
    <source>
        <dbReference type="ARBA" id="ARBA00022833"/>
    </source>
</evidence>
<feature type="domain" description="RanBP2-type" evidence="6">
    <location>
        <begin position="333"/>
        <end position="362"/>
    </location>
</feature>
<evidence type="ECO:0000256" key="1">
    <source>
        <dbReference type="ARBA" id="ARBA00022723"/>
    </source>
</evidence>
<dbReference type="PROSITE" id="PS50199">
    <property type="entry name" value="ZF_RANBP2_2"/>
    <property type="match status" value="1"/>
</dbReference>
<dbReference type="PANTHER" id="PTHR23111">
    <property type="entry name" value="ZINC FINGER PROTEIN"/>
    <property type="match status" value="1"/>
</dbReference>
<protein>
    <submittedName>
        <fullName evidence="7">Zinc finger protein VAR3, chloroplastic</fullName>
    </submittedName>
</protein>
<dbReference type="SUPFAM" id="SSF90209">
    <property type="entry name" value="Ran binding protein zinc finger-like"/>
    <property type="match status" value="1"/>
</dbReference>
<dbReference type="GO" id="GO:0003729">
    <property type="term" value="F:mRNA binding"/>
    <property type="evidence" value="ECO:0007669"/>
    <property type="project" value="TreeGrafter"/>
</dbReference>
<reference evidence="7" key="1">
    <citation type="journal article" date="2017" name="Gigascience">
        <title>The genome draft of coconut (Cocos nucifera).</title>
        <authorList>
            <person name="Xiao Y."/>
            <person name="Xu P."/>
            <person name="Fan H."/>
            <person name="Baudouin L."/>
            <person name="Xia W."/>
            <person name="Bocs S."/>
            <person name="Xu J."/>
            <person name="Li Q."/>
            <person name="Guo A."/>
            <person name="Zhou L."/>
            <person name="Li J."/>
            <person name="Wu Y."/>
            <person name="Ma Z."/>
            <person name="Armero A."/>
            <person name="Issali A.E."/>
            <person name="Liu N."/>
            <person name="Peng M."/>
            <person name="Yang Y."/>
        </authorList>
    </citation>
    <scope>NUCLEOTIDE SEQUENCE</scope>
    <source>
        <tissue evidence="7">Spear leaf of Hainan Tall coconut</tissue>
    </source>
</reference>
<evidence type="ECO:0000256" key="4">
    <source>
        <dbReference type="PROSITE-ProRule" id="PRU00322"/>
    </source>
</evidence>
<keyword evidence="8" id="KW-1185">Reference proteome</keyword>
<evidence type="ECO:0000256" key="5">
    <source>
        <dbReference type="SAM" id="MobiDB-lite"/>
    </source>
</evidence>
<feature type="region of interest" description="Disordered" evidence="5">
    <location>
        <begin position="298"/>
        <end position="332"/>
    </location>
</feature>
<dbReference type="Gene3D" id="4.10.1060.10">
    <property type="entry name" value="Zinc finger, RanBP2-type"/>
    <property type="match status" value="1"/>
</dbReference>
<evidence type="ECO:0000256" key="2">
    <source>
        <dbReference type="ARBA" id="ARBA00022771"/>
    </source>
</evidence>
<evidence type="ECO:0000313" key="8">
    <source>
        <dbReference type="Proteomes" id="UP000797356"/>
    </source>
</evidence>
<dbReference type="AlphaFoldDB" id="A0A8K0MYV6"/>
<evidence type="ECO:0000313" key="7">
    <source>
        <dbReference type="EMBL" id="KAG1334885.1"/>
    </source>
</evidence>
<proteinExistence type="predicted"/>
<dbReference type="Proteomes" id="UP000797356">
    <property type="component" value="Chromosome 3"/>
</dbReference>
<reference evidence="7" key="2">
    <citation type="submission" date="2019-07" db="EMBL/GenBank/DDBJ databases">
        <authorList>
            <person name="Yang Y."/>
            <person name="Bocs S."/>
            <person name="Baudouin L."/>
        </authorList>
    </citation>
    <scope>NUCLEOTIDE SEQUENCE</scope>
    <source>
        <tissue evidence="7">Spear leaf of Hainan Tall coconut</tissue>
    </source>
</reference>
<dbReference type="PROSITE" id="PS01358">
    <property type="entry name" value="ZF_RANBP2_1"/>
    <property type="match status" value="1"/>
</dbReference>
<dbReference type="InterPro" id="IPR049534">
    <property type="entry name" value="TEX13A/C/D_Znf"/>
</dbReference>
<dbReference type="InterPro" id="IPR001876">
    <property type="entry name" value="Znf_RanBP2"/>
</dbReference>
<sequence>MAASRLLQLSSPFFLRASKTHPLSLRPSLLPLSNLRPFAVIRPPRLQSFTTDAAASVDEPPATAEEVAAASYPWPEWDRFVEKLKSKGYFERSASAGAAEDDEGDGGSATAADAKMELNLLKNGCLKFARERFDILSSLPKEDIRSIVECGCPNLFRKSVNSAKRLRAFLQLDEGDVSLSTYLQDLHFFESVLVFGKEDEYATVLNRSRLNNELFRRKEQKGCSIMESACNLRGSCDKAYIIQHEEGGARTVDVVRILLSYAVNPVNLSGGENPSVKENVQESARKLLSQLIELSDTTIDPSLPKPAVSTPAQKEPSQKLGSRNKHPPNVDMKRGDWLCPKCDFINFRRNRVCLKCNCNRPEHESSRFEDRLWRRPKDSSKNTSINAGDDEDDDILPLHEGEKFVVSKRATPSGRRLTSARRSNPA</sequence>
<keyword evidence="1" id="KW-0479">Metal-binding</keyword>
<evidence type="ECO:0000259" key="6">
    <source>
        <dbReference type="PROSITE" id="PS50199"/>
    </source>
</evidence>
<comment type="caution">
    <text evidence="7">The sequence shown here is derived from an EMBL/GenBank/DDBJ whole genome shotgun (WGS) entry which is preliminary data.</text>
</comment>
<organism evidence="7 8">
    <name type="scientific">Cocos nucifera</name>
    <name type="common">Coconut palm</name>
    <dbReference type="NCBI Taxonomy" id="13894"/>
    <lineage>
        <taxon>Eukaryota</taxon>
        <taxon>Viridiplantae</taxon>
        <taxon>Streptophyta</taxon>
        <taxon>Embryophyta</taxon>
        <taxon>Tracheophyta</taxon>
        <taxon>Spermatophyta</taxon>
        <taxon>Magnoliopsida</taxon>
        <taxon>Liliopsida</taxon>
        <taxon>Arecaceae</taxon>
        <taxon>Arecoideae</taxon>
        <taxon>Cocoseae</taxon>
        <taxon>Attaleinae</taxon>
        <taxon>Cocos</taxon>
    </lineage>
</organism>